<dbReference type="SUPFAM" id="SSF52518">
    <property type="entry name" value="Thiamin diphosphate-binding fold (THDP-binding)"/>
    <property type="match status" value="1"/>
</dbReference>
<dbReference type="Proteomes" id="UP000182344">
    <property type="component" value="Unassembled WGS sequence"/>
</dbReference>
<evidence type="ECO:0000313" key="2">
    <source>
        <dbReference type="Proteomes" id="UP000182344"/>
    </source>
</evidence>
<gene>
    <name evidence="1" type="ORF">AUK05_01010</name>
</gene>
<dbReference type="EMBL" id="MNZO01000015">
    <property type="protein sequence ID" value="OIP87547.1"/>
    <property type="molecule type" value="Genomic_DNA"/>
</dbReference>
<sequence>MQRITVKITRPAGIGIKLVRPDLTVLVANNQLYSLTTGQTSPTAPTIALVNTINHEASAIHVSWTKSMEVIEAIVKAVGKLGVTYSKQLHS</sequence>
<name>A0A1J5HT10_9BACT</name>
<dbReference type="AlphaFoldDB" id="A0A1J5HT10"/>
<organism evidence="1 2">
    <name type="scientific">Candidatus Shapirobacteria bacterium CG2_30_35_20</name>
    <dbReference type="NCBI Taxonomy" id="1805376"/>
    <lineage>
        <taxon>Bacteria</taxon>
        <taxon>Candidatus Shapironibacteriota</taxon>
    </lineage>
</organism>
<comment type="caution">
    <text evidence="1">The sequence shown here is derived from an EMBL/GenBank/DDBJ whole genome shotgun (WGS) entry which is preliminary data.</text>
</comment>
<evidence type="ECO:0000313" key="1">
    <source>
        <dbReference type="EMBL" id="OIP87547.1"/>
    </source>
</evidence>
<dbReference type="InterPro" id="IPR029061">
    <property type="entry name" value="THDP-binding"/>
</dbReference>
<protein>
    <submittedName>
        <fullName evidence="1">Uncharacterized protein</fullName>
    </submittedName>
</protein>
<accession>A0A1J5HT10</accession>
<proteinExistence type="predicted"/>
<reference evidence="1 2" key="1">
    <citation type="journal article" date="2016" name="Environ. Microbiol.">
        <title>Genomic resolution of a cold subsurface aquifer community provides metabolic insights for novel microbes adapted to high CO concentrations.</title>
        <authorList>
            <person name="Probst A.J."/>
            <person name="Castelle C.J."/>
            <person name="Singh A."/>
            <person name="Brown C.T."/>
            <person name="Anantharaman K."/>
            <person name="Sharon I."/>
            <person name="Hug L.A."/>
            <person name="Burstein D."/>
            <person name="Emerson J.B."/>
            <person name="Thomas B.C."/>
            <person name="Banfield J.F."/>
        </authorList>
    </citation>
    <scope>NUCLEOTIDE SEQUENCE [LARGE SCALE GENOMIC DNA]</scope>
    <source>
        <strain evidence="1">CG2_30_35_20</strain>
    </source>
</reference>